<dbReference type="FunFam" id="1.10.8.270:FF:000017">
    <property type="entry name" value="TBC1 domain family member 16"/>
    <property type="match status" value="1"/>
</dbReference>
<feature type="compositionally biased region" description="Low complexity" evidence="2">
    <location>
        <begin position="211"/>
        <end position="223"/>
    </location>
</feature>
<comment type="caution">
    <text evidence="4">The sequence shown here is derived from an EMBL/GenBank/DDBJ whole genome shotgun (WGS) entry which is preliminary data.</text>
</comment>
<dbReference type="GO" id="GO:0005769">
    <property type="term" value="C:early endosome"/>
    <property type="evidence" value="ECO:0007669"/>
    <property type="project" value="TreeGrafter"/>
</dbReference>
<feature type="domain" description="Rab-GAP TBC" evidence="3">
    <location>
        <begin position="445"/>
        <end position="654"/>
    </location>
</feature>
<dbReference type="SMART" id="SM00164">
    <property type="entry name" value="TBC"/>
    <property type="match status" value="1"/>
</dbReference>
<dbReference type="Gene3D" id="1.10.8.270">
    <property type="entry name" value="putative rabgap domain of human tbc1 domain family member 14 like domains"/>
    <property type="match status" value="1"/>
</dbReference>
<gene>
    <name evidence="4" type="ORF">DGYR_LOCUS11241</name>
</gene>
<dbReference type="Pfam" id="PF00566">
    <property type="entry name" value="RabGAP-TBC"/>
    <property type="match status" value="1"/>
</dbReference>
<dbReference type="Proteomes" id="UP000549394">
    <property type="component" value="Unassembled WGS sequence"/>
</dbReference>
<dbReference type="InterPro" id="IPR000195">
    <property type="entry name" value="Rab-GAP-TBC_dom"/>
</dbReference>
<dbReference type="AlphaFoldDB" id="A0A7I8W5R7"/>
<accession>A0A7I8W5R7</accession>
<name>A0A7I8W5R7_9ANNE</name>
<keyword evidence="5" id="KW-1185">Reference proteome</keyword>
<dbReference type="EMBL" id="CAJFCJ010000019">
    <property type="protein sequence ID" value="CAD5123574.1"/>
    <property type="molecule type" value="Genomic_DNA"/>
</dbReference>
<proteinExistence type="predicted"/>
<organism evidence="4 5">
    <name type="scientific">Dimorphilus gyrociliatus</name>
    <dbReference type="NCBI Taxonomy" id="2664684"/>
    <lineage>
        <taxon>Eukaryota</taxon>
        <taxon>Metazoa</taxon>
        <taxon>Spiralia</taxon>
        <taxon>Lophotrochozoa</taxon>
        <taxon>Annelida</taxon>
        <taxon>Polychaeta</taxon>
        <taxon>Polychaeta incertae sedis</taxon>
        <taxon>Dinophilidae</taxon>
        <taxon>Dimorphilus</taxon>
    </lineage>
</organism>
<evidence type="ECO:0000256" key="1">
    <source>
        <dbReference type="ARBA" id="ARBA00022468"/>
    </source>
</evidence>
<reference evidence="4 5" key="1">
    <citation type="submission" date="2020-08" db="EMBL/GenBank/DDBJ databases">
        <authorList>
            <person name="Hejnol A."/>
        </authorList>
    </citation>
    <scope>NUCLEOTIDE SEQUENCE [LARGE SCALE GENOMIC DNA]</scope>
</reference>
<keyword evidence="1" id="KW-0343">GTPase activation</keyword>
<dbReference type="InterPro" id="IPR035969">
    <property type="entry name" value="Rab-GAP_TBC_sf"/>
</dbReference>
<evidence type="ECO:0000313" key="5">
    <source>
        <dbReference type="Proteomes" id="UP000549394"/>
    </source>
</evidence>
<dbReference type="PROSITE" id="PS50086">
    <property type="entry name" value="TBC_RABGAP"/>
    <property type="match status" value="1"/>
</dbReference>
<dbReference type="PANTHER" id="PTHR22957">
    <property type="entry name" value="TBC1 DOMAIN FAMILY MEMBER GTPASE-ACTIVATING PROTEIN"/>
    <property type="match status" value="1"/>
</dbReference>
<feature type="compositionally biased region" description="Basic and acidic residues" evidence="2">
    <location>
        <begin position="171"/>
        <end position="184"/>
    </location>
</feature>
<dbReference type="OrthoDB" id="10264062at2759"/>
<evidence type="ECO:0000259" key="3">
    <source>
        <dbReference type="PROSITE" id="PS50086"/>
    </source>
</evidence>
<dbReference type="PANTHER" id="PTHR22957:SF547">
    <property type="entry name" value="TBC1 DOMAIN FAMILY MEMBER 16"/>
    <property type="match status" value="1"/>
</dbReference>
<dbReference type="Gene3D" id="2.30.29.230">
    <property type="match status" value="1"/>
</dbReference>
<feature type="region of interest" description="Disordered" evidence="2">
    <location>
        <begin position="82"/>
        <end position="133"/>
    </location>
</feature>
<protein>
    <submittedName>
        <fullName evidence="4">DgyrCDS11909</fullName>
    </submittedName>
</protein>
<dbReference type="Gene3D" id="1.10.472.80">
    <property type="entry name" value="Ypt/Rab-GAP domain of gyp1p, domain 3"/>
    <property type="match status" value="1"/>
</dbReference>
<feature type="region of interest" description="Disordered" evidence="2">
    <location>
        <begin position="171"/>
        <end position="226"/>
    </location>
</feature>
<feature type="compositionally biased region" description="Polar residues" evidence="2">
    <location>
        <begin position="82"/>
        <end position="102"/>
    </location>
</feature>
<dbReference type="SUPFAM" id="SSF47923">
    <property type="entry name" value="Ypt/Rab-GAP domain of gyp1p"/>
    <property type="match status" value="2"/>
</dbReference>
<sequence>MPFTQFIKRASSLLGIDYDSNNRKHPPIDGEIVFCKNNVCVHPPAVLSNQVQHFPGYLTIKSQDDQVLGTTLILTWIPNSNLENNPRTVENSPAHSGKNNRISPRRSPRQDFASEDYVSPEEPPPTTLGVTNVLDETEEYEYRLPSKEEVHAALADTWTSVTSYFKATSFDEKEKGEEKSETSETPRVSESTESDSGKCLKNPTKKRLKKSSSGSGSSQKSLSIEMEGEQLTVVSEEDVFENDSKAKVDKLKASFKLNLEGSNTPAIRIRSDSRSSTDTSGPDSPSSRSPICVHQFSFPDNSVTYQTSPPIDSPSSPASAVEKICGVFSVDLGQMRSLRFFFEDESSCSGQMVIASRESQYKVLHFHHGGLDKIRQTLSEFQFFAARINGDCRQLTVVRPHIEKHVHPEEGAYSKVNLDTWNQHMNEKGQIEDSYTLRKAVFFAGIDQSLRREMWPFLLSYYPYSSTFDEREQIRNEKYIEYQNIRKLREEMSEEEREAFTRNIQCIVEKDVVRTDRSHAYFRGEDNPNIEVLQNILLNYATLYPQYGYTQGMSDLLAPILAELQHESDSFWCFSGLMRNTIFVSSPKDVDMDKQLVYLRELLRIMLSSFYEHISKQSDGLDLLFCHRWILLCFKREFCEADALRMWQACWAHYQTDYFHLFICVAIIALYGEDVVQQNLPSDEILLHFSSLAMHMLAEAVLRKARAILHDFRTRSTIPCTLSGLCTLCGPGIWDSGHVPNIVCIGGPEHSH</sequence>
<feature type="compositionally biased region" description="Low complexity" evidence="2">
    <location>
        <begin position="276"/>
        <end position="290"/>
    </location>
</feature>
<evidence type="ECO:0000313" key="4">
    <source>
        <dbReference type="EMBL" id="CAD5123574.1"/>
    </source>
</evidence>
<dbReference type="FunFam" id="1.10.472.80:FF:000020">
    <property type="entry name" value="TBC1 domain family, member 16"/>
    <property type="match status" value="1"/>
</dbReference>
<feature type="region of interest" description="Disordered" evidence="2">
    <location>
        <begin position="266"/>
        <end position="291"/>
    </location>
</feature>
<dbReference type="GO" id="GO:0005096">
    <property type="term" value="F:GTPase activator activity"/>
    <property type="evidence" value="ECO:0007669"/>
    <property type="project" value="UniProtKB-KW"/>
</dbReference>
<evidence type="ECO:0000256" key="2">
    <source>
        <dbReference type="SAM" id="MobiDB-lite"/>
    </source>
</evidence>